<dbReference type="RefSeq" id="WP_003500613.1">
    <property type="nucleotide sequence ID" value="NZ_GL834310.1"/>
</dbReference>
<dbReference type="EMBL" id="ADLQ01000051">
    <property type="protein sequence ID" value="EGA93890.1"/>
    <property type="molecule type" value="Genomic_DNA"/>
</dbReference>
<organism evidence="1 2">
    <name type="scientific">Clostridium symbiosum (strain WAL-14163)</name>
    <dbReference type="NCBI Taxonomy" id="742740"/>
    <lineage>
        <taxon>Bacteria</taxon>
        <taxon>Bacillati</taxon>
        <taxon>Bacillota</taxon>
        <taxon>Clostridia</taxon>
        <taxon>Lachnospirales</taxon>
        <taxon>Lachnospiraceae</taxon>
        <taxon>Otoolea</taxon>
    </lineage>
</organism>
<dbReference type="HOGENOM" id="CLU_154421_0_0_9"/>
<dbReference type="Proteomes" id="UP000002970">
    <property type="component" value="Unassembled WGS sequence"/>
</dbReference>
<protein>
    <submittedName>
        <fullName evidence="1">Uncharacterized protein</fullName>
    </submittedName>
</protein>
<sequence>MATTIRPELSEKNPYWIEKHRYYELKHFCLQYPIWRKAYASLNGFSSKPIDWAMFIVTSTLGDPTAKVGIARAYYSERTDMIERVAEQTDQQLAPYILKAVTEGWSYDILKVRLGIPCCKDTYYELYRRFFWLLNRERK</sequence>
<proteinExistence type="predicted"/>
<name>E7GN02_CLOS6</name>
<evidence type="ECO:0000313" key="2">
    <source>
        <dbReference type="Proteomes" id="UP000002970"/>
    </source>
</evidence>
<evidence type="ECO:0000313" key="1">
    <source>
        <dbReference type="EMBL" id="EGA93890.1"/>
    </source>
</evidence>
<keyword evidence="2" id="KW-1185">Reference proteome</keyword>
<dbReference type="AlphaFoldDB" id="E7GN02"/>
<comment type="caution">
    <text evidence="1">The sequence shown here is derived from an EMBL/GenBank/DDBJ whole genome shotgun (WGS) entry which is preliminary data.</text>
</comment>
<dbReference type="STRING" id="1512.GCA_900049235_02518"/>
<reference evidence="1 2" key="1">
    <citation type="submission" date="2010-12" db="EMBL/GenBank/DDBJ databases">
        <title>The Genome Sequence of Clostridium symbiosum strain WAL-14163.</title>
        <authorList>
            <person name="Earl A."/>
            <person name="Ward D."/>
            <person name="Feldgarden M."/>
            <person name="Gevers D."/>
            <person name="Finegold S.M."/>
            <person name="Summanen P.H."/>
            <person name="Molitoris D.R."/>
            <person name="Vaisanen M.L."/>
            <person name="Daigneault M."/>
            <person name="Young S.K."/>
            <person name="Zeng Q."/>
            <person name="Gargeya S."/>
            <person name="Fitzgerald M."/>
            <person name="Haas B."/>
            <person name="Abouelleil A."/>
            <person name="Alvarado L."/>
            <person name="Arachchi H.M."/>
            <person name="Berlin A."/>
            <person name="Brown A."/>
            <person name="Chapman S.B."/>
            <person name="Chen Z."/>
            <person name="Dunbar C."/>
            <person name="Freedman E."/>
            <person name="Gearin G."/>
            <person name="Gellesch M."/>
            <person name="Goldberg J."/>
            <person name="Griggs A."/>
            <person name="Gujja S."/>
            <person name="Heilman E."/>
            <person name="Heiman D."/>
            <person name="Howarth C."/>
            <person name="Larson L."/>
            <person name="Lui A."/>
            <person name="MacDonald P.J.P."/>
            <person name="Mehta T."/>
            <person name="Montmayeur A."/>
            <person name="Murphy C."/>
            <person name="Neiman D."/>
            <person name="Pearson M."/>
            <person name="Priest M."/>
            <person name="Roberts A."/>
            <person name="Saif S."/>
            <person name="Shea T."/>
            <person name="Shenoy N."/>
            <person name="Sisk P."/>
            <person name="Stolte C."/>
            <person name="Sykes S."/>
            <person name="White J."/>
            <person name="Yandava C."/>
            <person name="Nusbaum C."/>
            <person name="Birren B."/>
        </authorList>
    </citation>
    <scope>NUCLEOTIDE SEQUENCE [LARGE SCALE GENOMIC DNA]</scope>
    <source>
        <strain evidence="1 2">WAL-14163</strain>
    </source>
</reference>
<dbReference type="eggNOG" id="ENOG5032SW4">
    <property type="taxonomic scope" value="Bacteria"/>
</dbReference>
<accession>E7GN02</accession>
<gene>
    <name evidence="1" type="ORF">HMPREF9474_02326</name>
</gene>